<proteinExistence type="predicted"/>
<gene>
    <name evidence="1" type="ORF">BECKH772B_GA0070898_1004117</name>
</gene>
<sequence>MYFAKSITILITSIFAVAMANRLMTISRFRQAVVDAIFIRIHQSSRYNRRTNHRTDSFLFHILEHLNCDLSAMLNNPEYRGGSLSNVLRPRAPLSVLKSKRNFLNKYLSGFLKVLRSGYEQIAFTPPNDCSSGLNSITGNIAYASKAIFSLTLAKEICSLPVPSHRVIKNATRPMCHYYKARL</sequence>
<evidence type="ECO:0000313" key="1">
    <source>
        <dbReference type="EMBL" id="VFJ93288.1"/>
    </source>
</evidence>
<name>A0A450UL82_9GAMM</name>
<dbReference type="AlphaFoldDB" id="A0A450UL82"/>
<organism evidence="1">
    <name type="scientific">Candidatus Kentrum eta</name>
    <dbReference type="NCBI Taxonomy" id="2126337"/>
    <lineage>
        <taxon>Bacteria</taxon>
        <taxon>Pseudomonadati</taxon>
        <taxon>Pseudomonadota</taxon>
        <taxon>Gammaproteobacteria</taxon>
        <taxon>Candidatus Kentrum</taxon>
    </lineage>
</organism>
<accession>A0A450UL82</accession>
<dbReference type="EMBL" id="CAADFI010000041">
    <property type="protein sequence ID" value="VFJ93288.1"/>
    <property type="molecule type" value="Genomic_DNA"/>
</dbReference>
<protein>
    <submittedName>
        <fullName evidence="1">Uncharacterized protein</fullName>
    </submittedName>
</protein>
<reference evidence="1" key="1">
    <citation type="submission" date="2019-02" db="EMBL/GenBank/DDBJ databases">
        <authorList>
            <person name="Gruber-Vodicka R. H."/>
            <person name="Seah K. B. B."/>
        </authorList>
    </citation>
    <scope>NUCLEOTIDE SEQUENCE</scope>
    <source>
        <strain evidence="1">BECK_SA2B20</strain>
    </source>
</reference>